<feature type="region of interest" description="Disordered" evidence="1">
    <location>
        <begin position="252"/>
        <end position="289"/>
    </location>
</feature>
<dbReference type="AlphaFoldDB" id="A0A4Z2FZD3"/>
<reference evidence="2 3" key="1">
    <citation type="submission" date="2019-03" db="EMBL/GenBank/DDBJ databases">
        <title>First draft genome of Liparis tanakae, snailfish: a comprehensive survey of snailfish specific genes.</title>
        <authorList>
            <person name="Kim W."/>
            <person name="Song I."/>
            <person name="Jeong J.-H."/>
            <person name="Kim D."/>
            <person name="Kim S."/>
            <person name="Ryu S."/>
            <person name="Song J.Y."/>
            <person name="Lee S.K."/>
        </authorList>
    </citation>
    <scope>NUCLEOTIDE SEQUENCE [LARGE SCALE GENOMIC DNA]</scope>
    <source>
        <tissue evidence="2">Muscle</tissue>
    </source>
</reference>
<feature type="compositionally biased region" description="Low complexity" evidence="1">
    <location>
        <begin position="149"/>
        <end position="170"/>
    </location>
</feature>
<protein>
    <submittedName>
        <fullName evidence="2">Uncharacterized protein</fullName>
    </submittedName>
</protein>
<dbReference type="EMBL" id="SRLO01000816">
    <property type="protein sequence ID" value="TNN45914.1"/>
    <property type="molecule type" value="Genomic_DNA"/>
</dbReference>
<evidence type="ECO:0000313" key="3">
    <source>
        <dbReference type="Proteomes" id="UP000314294"/>
    </source>
</evidence>
<accession>A0A4Z2FZD3</accession>
<gene>
    <name evidence="2" type="ORF">EYF80_043863</name>
</gene>
<organism evidence="2 3">
    <name type="scientific">Liparis tanakae</name>
    <name type="common">Tanaka's snailfish</name>
    <dbReference type="NCBI Taxonomy" id="230148"/>
    <lineage>
        <taxon>Eukaryota</taxon>
        <taxon>Metazoa</taxon>
        <taxon>Chordata</taxon>
        <taxon>Craniata</taxon>
        <taxon>Vertebrata</taxon>
        <taxon>Euteleostomi</taxon>
        <taxon>Actinopterygii</taxon>
        <taxon>Neopterygii</taxon>
        <taxon>Teleostei</taxon>
        <taxon>Neoteleostei</taxon>
        <taxon>Acanthomorphata</taxon>
        <taxon>Eupercaria</taxon>
        <taxon>Perciformes</taxon>
        <taxon>Cottioidei</taxon>
        <taxon>Cottales</taxon>
        <taxon>Liparidae</taxon>
        <taxon>Liparis</taxon>
    </lineage>
</organism>
<sequence length="365" mass="38367">MSATAALVRAAMMTQSCSRTALLLRAAMEEREEGRPLGDRSACGSAAQSGAAWCFRWWILRFCLPANLFPQAGQLKGRSPVCTLWCVFRCPDCVKRLPHWAQLNGRSPVCTRVCVSRLRDDVKLLPQQPQPKRRPSPQNRSGGSGGGNPARPSGSGAPSARRGAAPGARPRSGREPIGVASRFGSEGHGGEEAGLPPGPNRKCLCTPMESNGASEERLSAPPGDPGEAPWLRCSDGPSLLWPHSRMAAAAECSISPEGPSSTPSGSDSCISVPSQTNNNNNNNSMISTPDSAFTNIKSLVVDLGPAERSDGCLGNQPLWCRGSALWGLFSVLSADWLPPQTGSDLGGNSNMALTDAQGTLSEAPL</sequence>
<dbReference type="Proteomes" id="UP000314294">
    <property type="component" value="Unassembled WGS sequence"/>
</dbReference>
<feature type="region of interest" description="Disordered" evidence="1">
    <location>
        <begin position="124"/>
        <end position="231"/>
    </location>
</feature>
<comment type="caution">
    <text evidence="2">The sequence shown here is derived from an EMBL/GenBank/DDBJ whole genome shotgun (WGS) entry which is preliminary data.</text>
</comment>
<feature type="compositionally biased region" description="Low complexity" evidence="1">
    <location>
        <begin position="253"/>
        <end position="283"/>
    </location>
</feature>
<name>A0A4Z2FZD3_9TELE</name>
<proteinExistence type="predicted"/>
<keyword evidence="3" id="KW-1185">Reference proteome</keyword>
<dbReference type="OrthoDB" id="8934017at2759"/>
<evidence type="ECO:0000256" key="1">
    <source>
        <dbReference type="SAM" id="MobiDB-lite"/>
    </source>
</evidence>
<evidence type="ECO:0000313" key="2">
    <source>
        <dbReference type="EMBL" id="TNN45914.1"/>
    </source>
</evidence>